<comment type="caution">
    <text evidence="1">The sequence shown here is derived from an EMBL/GenBank/DDBJ whole genome shotgun (WGS) entry which is preliminary data.</text>
</comment>
<dbReference type="AlphaFoldDB" id="A0A9P7DXH8"/>
<dbReference type="Proteomes" id="UP000807769">
    <property type="component" value="Unassembled WGS sequence"/>
</dbReference>
<dbReference type="RefSeq" id="XP_041187226.1">
    <property type="nucleotide sequence ID" value="XM_041344230.1"/>
</dbReference>
<reference evidence="1" key="1">
    <citation type="journal article" date="2020" name="New Phytol.">
        <title>Comparative genomics reveals dynamic genome evolution in host specialist ectomycorrhizal fungi.</title>
        <authorList>
            <person name="Lofgren L.A."/>
            <person name="Nguyen N.H."/>
            <person name="Vilgalys R."/>
            <person name="Ruytinx J."/>
            <person name="Liao H.L."/>
            <person name="Branco S."/>
            <person name="Kuo A."/>
            <person name="LaButti K."/>
            <person name="Lipzen A."/>
            <person name="Andreopoulos W."/>
            <person name="Pangilinan J."/>
            <person name="Riley R."/>
            <person name="Hundley H."/>
            <person name="Na H."/>
            <person name="Barry K."/>
            <person name="Grigoriev I.V."/>
            <person name="Stajich J.E."/>
            <person name="Kennedy P.G."/>
        </authorList>
    </citation>
    <scope>NUCLEOTIDE SEQUENCE</scope>
    <source>
        <strain evidence="1">MN1</strain>
    </source>
</reference>
<evidence type="ECO:0000313" key="1">
    <source>
        <dbReference type="EMBL" id="KAG1805443.1"/>
    </source>
</evidence>
<dbReference type="GeneID" id="64638246"/>
<accession>A0A9P7DXH8</accession>
<protein>
    <submittedName>
        <fullName evidence="1">Uncharacterized protein</fullName>
    </submittedName>
</protein>
<proteinExistence type="predicted"/>
<keyword evidence="2" id="KW-1185">Reference proteome</keyword>
<dbReference type="EMBL" id="JABBWG010000053">
    <property type="protein sequence ID" value="KAG1805443.1"/>
    <property type="molecule type" value="Genomic_DNA"/>
</dbReference>
<organism evidence="1 2">
    <name type="scientific">Suillus subaureus</name>
    <dbReference type="NCBI Taxonomy" id="48587"/>
    <lineage>
        <taxon>Eukaryota</taxon>
        <taxon>Fungi</taxon>
        <taxon>Dikarya</taxon>
        <taxon>Basidiomycota</taxon>
        <taxon>Agaricomycotina</taxon>
        <taxon>Agaricomycetes</taxon>
        <taxon>Agaricomycetidae</taxon>
        <taxon>Boletales</taxon>
        <taxon>Suillineae</taxon>
        <taxon>Suillaceae</taxon>
        <taxon>Suillus</taxon>
    </lineage>
</organism>
<evidence type="ECO:0000313" key="2">
    <source>
        <dbReference type="Proteomes" id="UP000807769"/>
    </source>
</evidence>
<sequence length="113" mass="12813">MPEPSPAIEFIERYVIHNATHYLLRPQSLSLCDSYHVPYLHCECPLQEDTIGTYGLVSSLFLRNHQFLLLPPQSDLSHSHQVDTESHGRGNPNTLPPFLSCMAILRGEMVLKT</sequence>
<name>A0A9P7DXH8_9AGAM</name>
<gene>
    <name evidence="1" type="ORF">BJ212DRAFT_866360</name>
</gene>